<evidence type="ECO:0000313" key="2">
    <source>
        <dbReference type="EnsemblPlants" id="TuG1812G0400001113.01.T01.cds428882"/>
    </source>
</evidence>
<reference evidence="2" key="2">
    <citation type="submission" date="2018-03" db="EMBL/GenBank/DDBJ databases">
        <title>The Triticum urartu genome reveals the dynamic nature of wheat genome evolution.</title>
        <authorList>
            <person name="Ling H."/>
            <person name="Ma B."/>
            <person name="Shi X."/>
            <person name="Liu H."/>
            <person name="Dong L."/>
            <person name="Sun H."/>
            <person name="Cao Y."/>
            <person name="Gao Q."/>
            <person name="Zheng S."/>
            <person name="Li Y."/>
            <person name="Yu Y."/>
            <person name="Du H."/>
            <person name="Qi M."/>
            <person name="Li Y."/>
            <person name="Yu H."/>
            <person name="Cui Y."/>
            <person name="Wang N."/>
            <person name="Chen C."/>
            <person name="Wu H."/>
            <person name="Zhao Y."/>
            <person name="Zhang J."/>
            <person name="Li Y."/>
            <person name="Zhou W."/>
            <person name="Zhang B."/>
            <person name="Hu W."/>
            <person name="Eijk M."/>
            <person name="Tang J."/>
            <person name="Witsenboer H."/>
            <person name="Zhao S."/>
            <person name="Li Z."/>
            <person name="Zhang A."/>
            <person name="Wang D."/>
            <person name="Liang C."/>
        </authorList>
    </citation>
    <scope>NUCLEOTIDE SEQUENCE [LARGE SCALE GENOMIC DNA]</scope>
    <source>
        <strain evidence="2">cv. G1812</strain>
    </source>
</reference>
<feature type="compositionally biased region" description="Low complexity" evidence="1">
    <location>
        <begin position="208"/>
        <end position="218"/>
    </location>
</feature>
<accession>A0A8R7U537</accession>
<organism evidence="2 3">
    <name type="scientific">Triticum urartu</name>
    <name type="common">Red wild einkorn</name>
    <name type="synonym">Crithodium urartu</name>
    <dbReference type="NCBI Taxonomy" id="4572"/>
    <lineage>
        <taxon>Eukaryota</taxon>
        <taxon>Viridiplantae</taxon>
        <taxon>Streptophyta</taxon>
        <taxon>Embryophyta</taxon>
        <taxon>Tracheophyta</taxon>
        <taxon>Spermatophyta</taxon>
        <taxon>Magnoliopsida</taxon>
        <taxon>Liliopsida</taxon>
        <taxon>Poales</taxon>
        <taxon>Poaceae</taxon>
        <taxon>BOP clade</taxon>
        <taxon>Pooideae</taxon>
        <taxon>Triticodae</taxon>
        <taxon>Triticeae</taxon>
        <taxon>Triticinae</taxon>
        <taxon>Triticum</taxon>
    </lineage>
</organism>
<keyword evidence="3" id="KW-1185">Reference proteome</keyword>
<dbReference type="Gramene" id="TuG1812G0400001113.01.T01">
    <property type="protein sequence ID" value="TuG1812G0400001113.01.T01.cds428882"/>
    <property type="gene ID" value="TuG1812G0400001113.01"/>
</dbReference>
<evidence type="ECO:0000256" key="1">
    <source>
        <dbReference type="SAM" id="MobiDB-lite"/>
    </source>
</evidence>
<feature type="compositionally biased region" description="Basic and acidic residues" evidence="1">
    <location>
        <begin position="219"/>
        <end position="229"/>
    </location>
</feature>
<protein>
    <submittedName>
        <fullName evidence="2">Uncharacterized protein</fullName>
    </submittedName>
</protein>
<reference evidence="2" key="3">
    <citation type="submission" date="2022-06" db="UniProtKB">
        <authorList>
            <consortium name="EnsemblPlants"/>
        </authorList>
    </citation>
    <scope>IDENTIFICATION</scope>
</reference>
<sequence length="281" mass="31109">MGLSTMYSGSNPTSLTMNSILRRSFSSDIPRMCGLLRTATRTLSMEQPRVLLKNSILAATLSSVIEHATPTAYLNMYEERGTPSFSARSTNAFTRSGLNTSSLEQGVDSLTISQTLSPHCSSSAMLGLATFSRSVVRMDLFLFMVWRSLPKEPKKGIQNSSLGVMSHDRRAVAPTRRKLAISGAERPRRSRRAERRGATLSTLERRSSGSAATTAAMSGRERPTPERRASTASGLEADLRWQSFLDALSAWARVRPQVTMRYSSVENGVVEAERARRRWRE</sequence>
<dbReference type="Proteomes" id="UP000015106">
    <property type="component" value="Chromosome 4"/>
</dbReference>
<evidence type="ECO:0000313" key="3">
    <source>
        <dbReference type="Proteomes" id="UP000015106"/>
    </source>
</evidence>
<feature type="region of interest" description="Disordered" evidence="1">
    <location>
        <begin position="156"/>
        <end position="233"/>
    </location>
</feature>
<dbReference type="EnsemblPlants" id="TuG1812G0400001113.01.T01">
    <property type="protein sequence ID" value="TuG1812G0400001113.01.T01.cds428882"/>
    <property type="gene ID" value="TuG1812G0400001113.01"/>
</dbReference>
<name>A0A8R7U537_TRIUA</name>
<dbReference type="AlphaFoldDB" id="A0A8R7U537"/>
<reference evidence="3" key="1">
    <citation type="journal article" date="2013" name="Nature">
        <title>Draft genome of the wheat A-genome progenitor Triticum urartu.</title>
        <authorList>
            <person name="Ling H.Q."/>
            <person name="Zhao S."/>
            <person name="Liu D."/>
            <person name="Wang J."/>
            <person name="Sun H."/>
            <person name="Zhang C."/>
            <person name="Fan H."/>
            <person name="Li D."/>
            <person name="Dong L."/>
            <person name="Tao Y."/>
            <person name="Gao C."/>
            <person name="Wu H."/>
            <person name="Li Y."/>
            <person name="Cui Y."/>
            <person name="Guo X."/>
            <person name="Zheng S."/>
            <person name="Wang B."/>
            <person name="Yu K."/>
            <person name="Liang Q."/>
            <person name="Yang W."/>
            <person name="Lou X."/>
            <person name="Chen J."/>
            <person name="Feng M."/>
            <person name="Jian J."/>
            <person name="Zhang X."/>
            <person name="Luo G."/>
            <person name="Jiang Y."/>
            <person name="Liu J."/>
            <person name="Wang Z."/>
            <person name="Sha Y."/>
            <person name="Zhang B."/>
            <person name="Wu H."/>
            <person name="Tang D."/>
            <person name="Shen Q."/>
            <person name="Xue P."/>
            <person name="Zou S."/>
            <person name="Wang X."/>
            <person name="Liu X."/>
            <person name="Wang F."/>
            <person name="Yang Y."/>
            <person name="An X."/>
            <person name="Dong Z."/>
            <person name="Zhang K."/>
            <person name="Zhang X."/>
            <person name="Luo M.C."/>
            <person name="Dvorak J."/>
            <person name="Tong Y."/>
            <person name="Wang J."/>
            <person name="Yang H."/>
            <person name="Li Z."/>
            <person name="Wang D."/>
            <person name="Zhang A."/>
            <person name="Wang J."/>
        </authorList>
    </citation>
    <scope>NUCLEOTIDE SEQUENCE</scope>
    <source>
        <strain evidence="3">cv. G1812</strain>
    </source>
</reference>
<proteinExistence type="predicted"/>